<organism evidence="2 3">
    <name type="scientific">Paenibacillus turicensis</name>
    <dbReference type="NCBI Taxonomy" id="160487"/>
    <lineage>
        <taxon>Bacteria</taxon>
        <taxon>Bacillati</taxon>
        <taxon>Bacillota</taxon>
        <taxon>Bacilli</taxon>
        <taxon>Bacillales</taxon>
        <taxon>Paenibacillaceae</taxon>
        <taxon>Paenibacillus</taxon>
    </lineage>
</organism>
<feature type="transmembrane region" description="Helical" evidence="1">
    <location>
        <begin position="198"/>
        <end position="217"/>
    </location>
</feature>
<evidence type="ECO:0000313" key="3">
    <source>
        <dbReference type="Proteomes" id="UP001519272"/>
    </source>
</evidence>
<dbReference type="EMBL" id="JAGGKG010000009">
    <property type="protein sequence ID" value="MBP1905637.1"/>
    <property type="molecule type" value="Genomic_DNA"/>
</dbReference>
<dbReference type="Proteomes" id="UP001519272">
    <property type="component" value="Unassembled WGS sequence"/>
</dbReference>
<accession>A0ABS4FSU3</accession>
<dbReference type="RefSeq" id="WP_210089256.1">
    <property type="nucleotide sequence ID" value="NZ_JAGGKG010000009.1"/>
</dbReference>
<keyword evidence="1" id="KW-1133">Transmembrane helix</keyword>
<keyword evidence="3" id="KW-1185">Reference proteome</keyword>
<feature type="transmembrane region" description="Helical" evidence="1">
    <location>
        <begin position="134"/>
        <end position="154"/>
    </location>
</feature>
<gene>
    <name evidence="2" type="ORF">J2Z32_002267</name>
</gene>
<comment type="caution">
    <text evidence="2">The sequence shown here is derived from an EMBL/GenBank/DDBJ whole genome shotgun (WGS) entry which is preliminary data.</text>
</comment>
<protein>
    <recommendedName>
        <fullName evidence="4">ABC transporter permease</fullName>
    </recommendedName>
</protein>
<keyword evidence="1" id="KW-0812">Transmembrane</keyword>
<evidence type="ECO:0008006" key="4">
    <source>
        <dbReference type="Google" id="ProtNLM"/>
    </source>
</evidence>
<sequence length="222" mass="25858">MNNKISAVLRIHLKDKATLLYLPIIIFLGNLLIGSILNIFRDQPTMKNSIVTIYVFMFVMGILIIGRTFYYAVGLSTRRRDYMIATMITLISISAILSLFFSFISLLENYFSFNLGVMINEYSDLNNFPIWERFYFNFCVFLHMFLLGMLINCLTRVFGKHLIWMLGLLVLGFANLEPLQDLAVAFIKTLWELPPAALFNWSLLLSFVYGWIVYLFLRRLPV</sequence>
<feature type="transmembrane region" description="Helical" evidence="1">
    <location>
        <begin position="161"/>
        <end position="178"/>
    </location>
</feature>
<proteinExistence type="predicted"/>
<reference evidence="2 3" key="1">
    <citation type="submission" date="2021-03" db="EMBL/GenBank/DDBJ databases">
        <title>Genomic Encyclopedia of Type Strains, Phase IV (KMG-IV): sequencing the most valuable type-strain genomes for metagenomic binning, comparative biology and taxonomic classification.</title>
        <authorList>
            <person name="Goeker M."/>
        </authorList>
    </citation>
    <scope>NUCLEOTIDE SEQUENCE [LARGE SCALE GENOMIC DNA]</scope>
    <source>
        <strain evidence="2 3">DSM 14349</strain>
    </source>
</reference>
<keyword evidence="1" id="KW-0472">Membrane</keyword>
<evidence type="ECO:0000313" key="2">
    <source>
        <dbReference type="EMBL" id="MBP1905637.1"/>
    </source>
</evidence>
<feature type="transmembrane region" description="Helical" evidence="1">
    <location>
        <begin position="82"/>
        <end position="107"/>
    </location>
</feature>
<name>A0ABS4FSU3_9BACL</name>
<feature type="transmembrane region" description="Helical" evidence="1">
    <location>
        <begin position="52"/>
        <end position="70"/>
    </location>
</feature>
<evidence type="ECO:0000256" key="1">
    <source>
        <dbReference type="SAM" id="Phobius"/>
    </source>
</evidence>
<feature type="transmembrane region" description="Helical" evidence="1">
    <location>
        <begin position="20"/>
        <end position="40"/>
    </location>
</feature>